<evidence type="ECO:0000256" key="2">
    <source>
        <dbReference type="ARBA" id="ARBA00021980"/>
    </source>
</evidence>
<accession>A0ABT6Y4B5</accession>
<sequence length="288" mass="32222">MNSISETDLIINPDGSIYHLNLRPEDIANTIITVGDPDRVEVVSKYFDKIDKKVSKREFVTHTGYIGNTRLSVISSGIGTDNVEILMNELDALVNVDLPTRTIKQEHTSLNIVRIGTSGSLQESIPVDSYVVSKRGIGFDALGHFYPTPTSSFSEAIQSQLNLDFLSYTSFGSEKLYDLLFDDKNPLYFEGNTVTCPGFYAPQGRILRYTPKQENLLQKFNQFSFQGSVLTNLEMETAGYYLFGELLGHEVLSMSAIVASRMTHQFSKNPEKHTESLIQQVLEKITGL</sequence>
<organism evidence="5 6">
    <name type="scientific">Flectobacillus roseus</name>
    <dbReference type="NCBI Taxonomy" id="502259"/>
    <lineage>
        <taxon>Bacteria</taxon>
        <taxon>Pseudomonadati</taxon>
        <taxon>Bacteroidota</taxon>
        <taxon>Cytophagia</taxon>
        <taxon>Cytophagales</taxon>
        <taxon>Flectobacillaceae</taxon>
        <taxon>Flectobacillus</taxon>
    </lineage>
</organism>
<evidence type="ECO:0000256" key="3">
    <source>
        <dbReference type="ARBA" id="ARBA00048447"/>
    </source>
</evidence>
<dbReference type="InterPro" id="IPR035994">
    <property type="entry name" value="Nucleoside_phosphorylase_sf"/>
</dbReference>
<dbReference type="CDD" id="cd00436">
    <property type="entry name" value="UP_TbUP-like"/>
    <property type="match status" value="1"/>
</dbReference>
<feature type="domain" description="Nucleoside phosphorylase" evidence="4">
    <location>
        <begin position="31"/>
        <end position="269"/>
    </location>
</feature>
<evidence type="ECO:0000256" key="1">
    <source>
        <dbReference type="ARBA" id="ARBA00011888"/>
    </source>
</evidence>
<comment type="caution">
    <text evidence="5">The sequence shown here is derived from an EMBL/GenBank/DDBJ whole genome shotgun (WGS) entry which is preliminary data.</text>
</comment>
<dbReference type="PANTHER" id="PTHR43691">
    <property type="entry name" value="URIDINE PHOSPHORYLASE"/>
    <property type="match status" value="1"/>
</dbReference>
<evidence type="ECO:0000313" key="5">
    <source>
        <dbReference type="EMBL" id="MDI9858408.1"/>
    </source>
</evidence>
<evidence type="ECO:0000259" key="4">
    <source>
        <dbReference type="Pfam" id="PF01048"/>
    </source>
</evidence>
<name>A0ABT6Y4B5_9BACT</name>
<dbReference type="EC" id="2.4.2.3" evidence="1"/>
<dbReference type="RefSeq" id="WP_283343628.1">
    <property type="nucleotide sequence ID" value="NZ_JASHIF010000002.1"/>
</dbReference>
<reference evidence="5 6" key="1">
    <citation type="submission" date="2023-05" db="EMBL/GenBank/DDBJ databases">
        <title>Novel species of genus Flectobacillus isolated from stream in China.</title>
        <authorList>
            <person name="Lu H."/>
        </authorList>
    </citation>
    <scope>NUCLEOTIDE SEQUENCE [LARGE SCALE GENOMIC DNA]</scope>
    <source>
        <strain evidence="5 6">KCTC 42575</strain>
    </source>
</reference>
<dbReference type="Pfam" id="PF01048">
    <property type="entry name" value="PNP_UDP_1"/>
    <property type="match status" value="1"/>
</dbReference>
<gene>
    <name evidence="5" type="ORF">QM524_04195</name>
</gene>
<dbReference type="Proteomes" id="UP001236507">
    <property type="component" value="Unassembled WGS sequence"/>
</dbReference>
<proteinExistence type="predicted"/>
<evidence type="ECO:0000313" key="6">
    <source>
        <dbReference type="Proteomes" id="UP001236507"/>
    </source>
</evidence>
<dbReference type="SUPFAM" id="SSF53167">
    <property type="entry name" value="Purine and uridine phosphorylases"/>
    <property type="match status" value="1"/>
</dbReference>
<dbReference type="InterPro" id="IPR000845">
    <property type="entry name" value="Nucleoside_phosphorylase_d"/>
</dbReference>
<protein>
    <recommendedName>
        <fullName evidence="2">Uridine phosphorylase</fullName>
        <ecNumber evidence="1">2.4.2.3</ecNumber>
    </recommendedName>
</protein>
<dbReference type="Gene3D" id="3.40.50.1580">
    <property type="entry name" value="Nucleoside phosphorylase domain"/>
    <property type="match status" value="1"/>
</dbReference>
<keyword evidence="6" id="KW-1185">Reference proteome</keyword>
<comment type="catalytic activity">
    <reaction evidence="3">
        <text>uridine + phosphate = alpha-D-ribose 1-phosphate + uracil</text>
        <dbReference type="Rhea" id="RHEA:24388"/>
        <dbReference type="ChEBI" id="CHEBI:16704"/>
        <dbReference type="ChEBI" id="CHEBI:17568"/>
        <dbReference type="ChEBI" id="CHEBI:43474"/>
        <dbReference type="ChEBI" id="CHEBI:57720"/>
        <dbReference type="EC" id="2.4.2.3"/>
    </reaction>
</comment>
<dbReference type="EMBL" id="JASHIF010000002">
    <property type="protein sequence ID" value="MDI9858408.1"/>
    <property type="molecule type" value="Genomic_DNA"/>
</dbReference>
<dbReference type="PANTHER" id="PTHR43691:SF11">
    <property type="entry name" value="FI09636P-RELATED"/>
    <property type="match status" value="1"/>
</dbReference>